<dbReference type="EMBL" id="LXQA010127172">
    <property type="protein sequence ID" value="MCI21857.1"/>
    <property type="molecule type" value="Genomic_DNA"/>
</dbReference>
<reference evidence="2 3" key="1">
    <citation type="journal article" date="2018" name="Front. Plant Sci.">
        <title>Red Clover (Trifolium pratense) and Zigzag Clover (T. medium) - A Picture of Genomic Similarities and Differences.</title>
        <authorList>
            <person name="Dluhosova J."/>
            <person name="Istvanek J."/>
            <person name="Nedelnik J."/>
            <person name="Repkova J."/>
        </authorList>
    </citation>
    <scope>NUCLEOTIDE SEQUENCE [LARGE SCALE GENOMIC DNA]</scope>
    <source>
        <strain evidence="3">cv. 10/8</strain>
        <tissue evidence="2">Leaf</tissue>
    </source>
</reference>
<feature type="non-terminal residue" evidence="2">
    <location>
        <position position="1"/>
    </location>
</feature>
<name>A0A392QDD4_9FABA</name>
<organism evidence="2 3">
    <name type="scientific">Trifolium medium</name>
    <dbReference type="NCBI Taxonomy" id="97028"/>
    <lineage>
        <taxon>Eukaryota</taxon>
        <taxon>Viridiplantae</taxon>
        <taxon>Streptophyta</taxon>
        <taxon>Embryophyta</taxon>
        <taxon>Tracheophyta</taxon>
        <taxon>Spermatophyta</taxon>
        <taxon>Magnoliopsida</taxon>
        <taxon>eudicotyledons</taxon>
        <taxon>Gunneridae</taxon>
        <taxon>Pentapetalae</taxon>
        <taxon>rosids</taxon>
        <taxon>fabids</taxon>
        <taxon>Fabales</taxon>
        <taxon>Fabaceae</taxon>
        <taxon>Papilionoideae</taxon>
        <taxon>50 kb inversion clade</taxon>
        <taxon>NPAAA clade</taxon>
        <taxon>Hologalegina</taxon>
        <taxon>IRL clade</taxon>
        <taxon>Trifolieae</taxon>
        <taxon>Trifolium</taxon>
    </lineage>
</organism>
<evidence type="ECO:0000313" key="3">
    <source>
        <dbReference type="Proteomes" id="UP000265520"/>
    </source>
</evidence>
<evidence type="ECO:0000256" key="1">
    <source>
        <dbReference type="SAM" id="MobiDB-lite"/>
    </source>
</evidence>
<protein>
    <submittedName>
        <fullName evidence="2">Uncharacterized protein</fullName>
    </submittedName>
</protein>
<sequence length="46" mass="5237">AGHVGLTEDQLVSKMARNPRKQRTRMKEISRDVEINRAATTDDKGR</sequence>
<dbReference type="Proteomes" id="UP000265520">
    <property type="component" value="Unassembled WGS sequence"/>
</dbReference>
<feature type="compositionally biased region" description="Basic and acidic residues" evidence="1">
    <location>
        <begin position="25"/>
        <end position="46"/>
    </location>
</feature>
<accession>A0A392QDD4</accession>
<dbReference type="AlphaFoldDB" id="A0A392QDD4"/>
<evidence type="ECO:0000313" key="2">
    <source>
        <dbReference type="EMBL" id="MCI21857.1"/>
    </source>
</evidence>
<keyword evidence="3" id="KW-1185">Reference proteome</keyword>
<feature type="region of interest" description="Disordered" evidence="1">
    <location>
        <begin position="1"/>
        <end position="46"/>
    </location>
</feature>
<comment type="caution">
    <text evidence="2">The sequence shown here is derived from an EMBL/GenBank/DDBJ whole genome shotgun (WGS) entry which is preliminary data.</text>
</comment>
<proteinExistence type="predicted"/>